<dbReference type="GO" id="GO:0016887">
    <property type="term" value="F:ATP hydrolysis activity"/>
    <property type="evidence" value="ECO:0007669"/>
    <property type="project" value="InterPro"/>
</dbReference>
<dbReference type="InterPro" id="IPR027417">
    <property type="entry name" value="P-loop_NTPase"/>
</dbReference>
<dbReference type="InterPro" id="IPR003593">
    <property type="entry name" value="AAA+_ATPase"/>
</dbReference>
<gene>
    <name evidence="4" type="ordered locus">Metev_1995</name>
</gene>
<evidence type="ECO:0000256" key="1">
    <source>
        <dbReference type="ARBA" id="ARBA00022741"/>
    </source>
</evidence>
<dbReference type="PANTHER" id="PTHR43204">
    <property type="entry name" value="ABC TRANSPORTER I FAMILY MEMBER 6, CHLOROPLASTIC"/>
    <property type="match status" value="1"/>
</dbReference>
<evidence type="ECO:0000256" key="2">
    <source>
        <dbReference type="ARBA" id="ARBA00022840"/>
    </source>
</evidence>
<name>D7EBI2_METEZ</name>
<dbReference type="Pfam" id="PF00005">
    <property type="entry name" value="ABC_tran"/>
    <property type="match status" value="1"/>
</dbReference>
<evidence type="ECO:0000259" key="3">
    <source>
        <dbReference type="PROSITE" id="PS50893"/>
    </source>
</evidence>
<protein>
    <submittedName>
        <fullName evidence="4">ABC transporter related protein</fullName>
    </submittedName>
</protein>
<keyword evidence="1" id="KW-0547">Nucleotide-binding</keyword>
<organism evidence="4 5">
    <name type="scientific">Methanohalobium evestigatum (strain ATCC BAA-1072 / DSM 3721 / NBRC 107634 / OCM 161 / Z-7303)</name>
    <dbReference type="NCBI Taxonomy" id="644295"/>
    <lineage>
        <taxon>Archaea</taxon>
        <taxon>Methanobacteriati</taxon>
        <taxon>Methanobacteriota</taxon>
        <taxon>Stenosarchaea group</taxon>
        <taxon>Methanomicrobia</taxon>
        <taxon>Methanosarcinales</taxon>
        <taxon>Methanosarcinaceae</taxon>
        <taxon>Methanohalobium</taxon>
    </lineage>
</organism>
<dbReference type="STRING" id="644295.Metev_1995"/>
<dbReference type="PANTHER" id="PTHR43204:SF1">
    <property type="entry name" value="ABC TRANSPORTER I FAMILY MEMBER 6, CHLOROPLASTIC"/>
    <property type="match status" value="1"/>
</dbReference>
<dbReference type="Proteomes" id="UP000000391">
    <property type="component" value="Chromosome"/>
</dbReference>
<dbReference type="KEGG" id="mev:Metev_1995"/>
<sequence>MSMLEIENLSVEPADGGQRILNNVNLTVDFGYTNVLFGPNGSGKSALLRAIMGFGDYKVVEGRILFNGEDITNLSVDERAEKGLGIMLQRPPNMTGVKLSSLIKAIAKENMDIDKVAEDLDMKRFMDREINVGFSGGEIKRSELLQLIAQNPCMYLIDEPESGVDLVSINKVGTKIQEMLNANLECIGERSVKGKSALIITHTGQILDYLEADRAYIMCSGKIMCSGNPRKLLDEIKTQGYEECIRCKLNQI</sequence>
<dbReference type="GO" id="GO:0005524">
    <property type="term" value="F:ATP binding"/>
    <property type="evidence" value="ECO:0007669"/>
    <property type="project" value="UniProtKB-KW"/>
</dbReference>
<dbReference type="PROSITE" id="PS50893">
    <property type="entry name" value="ABC_TRANSPORTER_2"/>
    <property type="match status" value="1"/>
</dbReference>
<dbReference type="AlphaFoldDB" id="D7EBI2"/>
<dbReference type="SMART" id="SM00382">
    <property type="entry name" value="AAA"/>
    <property type="match status" value="1"/>
</dbReference>
<reference evidence="4 5" key="1">
    <citation type="submission" date="2010-06" db="EMBL/GenBank/DDBJ databases">
        <title>Complete sequence chromosome of Methanohalobium evestigatum Z-7303.</title>
        <authorList>
            <consortium name="US DOE Joint Genome Institute"/>
            <person name="Lucas S."/>
            <person name="Copeland A."/>
            <person name="Lapidus A."/>
            <person name="Cheng J.-F."/>
            <person name="Bruce D."/>
            <person name="Goodwin L."/>
            <person name="Pitluck S."/>
            <person name="Saunders E."/>
            <person name="Detter J.C."/>
            <person name="Han C."/>
            <person name="Tapia R."/>
            <person name="Land M."/>
            <person name="Hauser L."/>
            <person name="Kyrpides N."/>
            <person name="Mikhailova N."/>
            <person name="Sieprawska-Lupa M."/>
            <person name="Whitman W.B."/>
            <person name="Anderson I."/>
            <person name="Woyke T."/>
        </authorList>
    </citation>
    <scope>NUCLEOTIDE SEQUENCE [LARGE SCALE GENOMIC DNA]</scope>
    <source>
        <strain evidence="5">ATCC BAA-1072 / DSM 3721 / NBRC 107634 / OCM 161 / Z-7303</strain>
    </source>
</reference>
<evidence type="ECO:0000313" key="5">
    <source>
        <dbReference type="Proteomes" id="UP000000391"/>
    </source>
</evidence>
<accession>D7EBI2</accession>
<dbReference type="HOGENOM" id="CLU_000604_48_1_2"/>
<dbReference type="InterPro" id="IPR010230">
    <property type="entry name" value="FeS-cluster_ATPase_SufC"/>
</dbReference>
<dbReference type="EMBL" id="CP002069">
    <property type="protein sequence ID" value="ADI74824.1"/>
    <property type="molecule type" value="Genomic_DNA"/>
</dbReference>
<dbReference type="InterPro" id="IPR003439">
    <property type="entry name" value="ABC_transporter-like_ATP-bd"/>
</dbReference>
<dbReference type="Gene3D" id="3.40.50.300">
    <property type="entry name" value="P-loop containing nucleotide triphosphate hydrolases"/>
    <property type="match status" value="1"/>
</dbReference>
<keyword evidence="5" id="KW-1185">Reference proteome</keyword>
<evidence type="ECO:0000313" key="4">
    <source>
        <dbReference type="EMBL" id="ADI74824.1"/>
    </source>
</evidence>
<proteinExistence type="predicted"/>
<feature type="domain" description="ABC transporter" evidence="3">
    <location>
        <begin position="4"/>
        <end position="245"/>
    </location>
</feature>
<keyword evidence="2" id="KW-0067">ATP-binding</keyword>
<dbReference type="SUPFAM" id="SSF52540">
    <property type="entry name" value="P-loop containing nucleoside triphosphate hydrolases"/>
    <property type="match status" value="1"/>
</dbReference>